<dbReference type="PANTHER" id="PTHR30543">
    <property type="entry name" value="CHROMATE REDUCTASE"/>
    <property type="match status" value="1"/>
</dbReference>
<name>A0A2V1K8A6_9ACTO</name>
<dbReference type="GO" id="GO:0005829">
    <property type="term" value="C:cytosol"/>
    <property type="evidence" value="ECO:0007669"/>
    <property type="project" value="TreeGrafter"/>
</dbReference>
<dbReference type="Pfam" id="PF03358">
    <property type="entry name" value="FMN_red"/>
    <property type="match status" value="1"/>
</dbReference>
<dbReference type="Gene3D" id="3.40.50.360">
    <property type="match status" value="1"/>
</dbReference>
<protein>
    <submittedName>
        <fullName evidence="2">NAD(P)H-dependent oxidoreductase</fullName>
    </submittedName>
</protein>
<dbReference type="AlphaFoldDB" id="A0A2V1K8A6"/>
<dbReference type="OrthoDB" id="9812295at2"/>
<evidence type="ECO:0000313" key="2">
    <source>
        <dbReference type="EMBL" id="PWF27698.1"/>
    </source>
</evidence>
<dbReference type="RefSeq" id="WP_109093193.1">
    <property type="nucleotide sequence ID" value="NZ_CAMELQ010000022.1"/>
</dbReference>
<dbReference type="GO" id="GO:0016491">
    <property type="term" value="F:oxidoreductase activity"/>
    <property type="evidence" value="ECO:0007669"/>
    <property type="project" value="InterPro"/>
</dbReference>
<dbReference type="InterPro" id="IPR029039">
    <property type="entry name" value="Flavoprotein-like_sf"/>
</dbReference>
<gene>
    <name evidence="2" type="ORF">DD236_04825</name>
</gene>
<dbReference type="Proteomes" id="UP000245283">
    <property type="component" value="Unassembled WGS sequence"/>
</dbReference>
<feature type="domain" description="NADPH-dependent FMN reductase-like" evidence="1">
    <location>
        <begin position="1"/>
        <end position="144"/>
    </location>
</feature>
<reference evidence="3" key="1">
    <citation type="submission" date="2018-05" db="EMBL/GenBank/DDBJ databases">
        <authorList>
            <person name="Li Y."/>
        </authorList>
    </citation>
    <scope>NUCLEOTIDE SEQUENCE [LARGE SCALE GENOMIC DNA]</scope>
    <source>
        <strain evidence="3">sk1b4</strain>
    </source>
</reference>
<comment type="caution">
    <text evidence="2">The sequence shown here is derived from an EMBL/GenBank/DDBJ whole genome shotgun (WGS) entry which is preliminary data.</text>
</comment>
<proteinExistence type="predicted"/>
<accession>A0A2V1K8A6</accession>
<organism evidence="2 3">
    <name type="scientific">Ancrocorticia populi</name>
    <dbReference type="NCBI Taxonomy" id="2175228"/>
    <lineage>
        <taxon>Bacteria</taxon>
        <taxon>Bacillati</taxon>
        <taxon>Actinomycetota</taxon>
        <taxon>Actinomycetes</taxon>
        <taxon>Actinomycetales</taxon>
        <taxon>Actinomycetaceae</taxon>
        <taxon>Ancrocorticia</taxon>
    </lineage>
</organism>
<dbReference type="GO" id="GO:0010181">
    <property type="term" value="F:FMN binding"/>
    <property type="evidence" value="ECO:0007669"/>
    <property type="project" value="TreeGrafter"/>
</dbReference>
<keyword evidence="3" id="KW-1185">Reference proteome</keyword>
<evidence type="ECO:0000313" key="3">
    <source>
        <dbReference type="Proteomes" id="UP000245283"/>
    </source>
</evidence>
<evidence type="ECO:0000259" key="1">
    <source>
        <dbReference type="Pfam" id="PF03358"/>
    </source>
</evidence>
<dbReference type="SUPFAM" id="SSF52218">
    <property type="entry name" value="Flavoproteins"/>
    <property type="match status" value="1"/>
</dbReference>
<sequence length="179" mass="19310">MKIGYIIGSLSEQSLNRGLSKVLVEEAPEDVEFFEIPIKDLPLYNRDFDANYPQIALDLKAEIEGADGIIFVTPEHNRTFSASLHNALEWASRPYGQLSLAGKPVATIGVSPSGIGTAVAQRQLRSSLLFTGALVMGQPEAYISGIQAEITPDGGINDGGREVVSQWVNAAVKFIEAHK</sequence>
<dbReference type="EMBL" id="QETB01000001">
    <property type="protein sequence ID" value="PWF27698.1"/>
    <property type="molecule type" value="Genomic_DNA"/>
</dbReference>
<dbReference type="InterPro" id="IPR005025">
    <property type="entry name" value="FMN_Rdtase-like_dom"/>
</dbReference>
<dbReference type="PANTHER" id="PTHR30543:SF21">
    <property type="entry name" value="NAD(P)H-DEPENDENT FMN REDUCTASE LOT6"/>
    <property type="match status" value="1"/>
</dbReference>
<dbReference type="InterPro" id="IPR050712">
    <property type="entry name" value="NAD(P)H-dep_reductase"/>
</dbReference>